<dbReference type="EMBL" id="JBHTLT010000035">
    <property type="protein sequence ID" value="MFD1204884.1"/>
    <property type="molecule type" value="Genomic_DNA"/>
</dbReference>
<proteinExistence type="predicted"/>
<evidence type="ECO:0000313" key="2">
    <source>
        <dbReference type="Proteomes" id="UP001597231"/>
    </source>
</evidence>
<organism evidence="1 2">
    <name type="scientific">Sporosarcina contaminans</name>
    <dbReference type="NCBI Taxonomy" id="633403"/>
    <lineage>
        <taxon>Bacteria</taxon>
        <taxon>Bacillati</taxon>
        <taxon>Bacillota</taxon>
        <taxon>Bacilli</taxon>
        <taxon>Bacillales</taxon>
        <taxon>Caryophanaceae</taxon>
        <taxon>Sporosarcina</taxon>
    </lineage>
</organism>
<reference evidence="2" key="1">
    <citation type="journal article" date="2019" name="Int. J. Syst. Evol. Microbiol.">
        <title>The Global Catalogue of Microorganisms (GCM) 10K type strain sequencing project: providing services to taxonomists for standard genome sequencing and annotation.</title>
        <authorList>
            <consortium name="The Broad Institute Genomics Platform"/>
            <consortium name="The Broad Institute Genome Sequencing Center for Infectious Disease"/>
            <person name="Wu L."/>
            <person name="Ma J."/>
        </authorList>
    </citation>
    <scope>NUCLEOTIDE SEQUENCE [LARGE SCALE GENOMIC DNA]</scope>
    <source>
        <strain evidence="2">CCUG 53915</strain>
    </source>
</reference>
<sequence length="80" mass="9243">ERKATVVRGSPFILQPERDYHRKSVFTDFLDSPYSLGCFYGEYWSNGDKSWLSSDNDYQSGDTFLTIGNGQKFIPNHLEL</sequence>
<dbReference type="RefSeq" id="WP_381480212.1">
    <property type="nucleotide sequence ID" value="NZ_JBHTLT010000035.1"/>
</dbReference>
<dbReference type="Proteomes" id="UP001597231">
    <property type="component" value="Unassembled WGS sequence"/>
</dbReference>
<protein>
    <submittedName>
        <fullName evidence="1">Uncharacterized protein</fullName>
    </submittedName>
</protein>
<feature type="non-terminal residue" evidence="1">
    <location>
        <position position="1"/>
    </location>
</feature>
<comment type="caution">
    <text evidence="1">The sequence shown here is derived from an EMBL/GenBank/DDBJ whole genome shotgun (WGS) entry which is preliminary data.</text>
</comment>
<gene>
    <name evidence="1" type="ORF">ACFQ38_07195</name>
</gene>
<name>A0ABW3TX35_9BACL</name>
<evidence type="ECO:0000313" key="1">
    <source>
        <dbReference type="EMBL" id="MFD1204884.1"/>
    </source>
</evidence>
<accession>A0ABW3TX35</accession>
<keyword evidence="2" id="KW-1185">Reference proteome</keyword>